<feature type="domain" description="Aminotransferase class I/classII large" evidence="6">
    <location>
        <begin position="1"/>
        <end position="69"/>
    </location>
</feature>
<dbReference type="InterPro" id="IPR000796">
    <property type="entry name" value="Asp_trans"/>
</dbReference>
<proteinExistence type="predicted"/>
<dbReference type="SUPFAM" id="SSF53383">
    <property type="entry name" value="PLP-dependent transferases"/>
    <property type="match status" value="1"/>
</dbReference>
<name>A0A5S3YM24_9GAMM</name>
<evidence type="ECO:0000259" key="6">
    <source>
        <dbReference type="Pfam" id="PF00155"/>
    </source>
</evidence>
<evidence type="ECO:0000313" key="7">
    <source>
        <dbReference type="EMBL" id="TMP77007.1"/>
    </source>
</evidence>
<sequence length="69" mass="7836">AGVTRHSYPYVDENNRLDFDGMLATLKTIPEGDVVVLHACCHNPTGFDLSREQWDQVLEVVQARKLRPL</sequence>
<dbReference type="RefSeq" id="WP_138569305.1">
    <property type="nucleotide sequence ID" value="NZ_PNCM01000179.1"/>
</dbReference>
<dbReference type="GO" id="GO:0030170">
    <property type="term" value="F:pyridoxal phosphate binding"/>
    <property type="evidence" value="ECO:0007669"/>
    <property type="project" value="InterPro"/>
</dbReference>
<keyword evidence="3 7" id="KW-0032">Aminotransferase</keyword>
<evidence type="ECO:0000256" key="2">
    <source>
        <dbReference type="ARBA" id="ARBA00011738"/>
    </source>
</evidence>
<gene>
    <name evidence="7" type="ORF">CWB73_20925</name>
</gene>
<keyword evidence="4 7" id="KW-0808">Transferase</keyword>
<dbReference type="Pfam" id="PF00155">
    <property type="entry name" value="Aminotran_1_2"/>
    <property type="match status" value="1"/>
</dbReference>
<dbReference type="EMBL" id="PNCM01000179">
    <property type="protein sequence ID" value="TMP77007.1"/>
    <property type="molecule type" value="Genomic_DNA"/>
</dbReference>
<dbReference type="InterPro" id="IPR004839">
    <property type="entry name" value="Aminotransferase_I/II_large"/>
</dbReference>
<dbReference type="GO" id="GO:0004838">
    <property type="term" value="F:L-tyrosine-2-oxoglutarate transaminase activity"/>
    <property type="evidence" value="ECO:0007669"/>
    <property type="project" value="TreeGrafter"/>
</dbReference>
<dbReference type="GO" id="GO:0005829">
    <property type="term" value="C:cytosol"/>
    <property type="evidence" value="ECO:0007669"/>
    <property type="project" value="TreeGrafter"/>
</dbReference>
<comment type="cofactor">
    <cofactor evidence="1">
        <name>pyridoxal 5'-phosphate</name>
        <dbReference type="ChEBI" id="CHEBI:597326"/>
    </cofactor>
</comment>
<dbReference type="Proteomes" id="UP000307362">
    <property type="component" value="Unassembled WGS sequence"/>
</dbReference>
<dbReference type="OrthoDB" id="9765517at2"/>
<protein>
    <submittedName>
        <fullName evidence="7">Aromatic amino acid aminotransferase</fullName>
    </submittedName>
</protein>
<dbReference type="Gene3D" id="3.40.640.10">
    <property type="entry name" value="Type I PLP-dependent aspartate aminotransferase-like (Major domain)"/>
    <property type="match status" value="1"/>
</dbReference>
<dbReference type="AlphaFoldDB" id="A0A5S3YM24"/>
<comment type="caution">
    <text evidence="7">The sequence shown here is derived from an EMBL/GenBank/DDBJ whole genome shotgun (WGS) entry which is preliminary data.</text>
</comment>
<dbReference type="PANTHER" id="PTHR11879">
    <property type="entry name" value="ASPARTATE AMINOTRANSFERASE"/>
    <property type="match status" value="1"/>
</dbReference>
<evidence type="ECO:0000256" key="5">
    <source>
        <dbReference type="ARBA" id="ARBA00022898"/>
    </source>
</evidence>
<feature type="non-terminal residue" evidence="7">
    <location>
        <position position="69"/>
    </location>
</feature>
<dbReference type="InterPro" id="IPR015424">
    <property type="entry name" value="PyrdxlP-dep_Trfase"/>
</dbReference>
<dbReference type="InterPro" id="IPR015421">
    <property type="entry name" value="PyrdxlP-dep_Trfase_major"/>
</dbReference>
<evidence type="ECO:0000313" key="8">
    <source>
        <dbReference type="Proteomes" id="UP000307362"/>
    </source>
</evidence>
<feature type="non-terminal residue" evidence="7">
    <location>
        <position position="1"/>
    </location>
</feature>
<accession>A0A5S3YM24</accession>
<evidence type="ECO:0000256" key="1">
    <source>
        <dbReference type="ARBA" id="ARBA00001933"/>
    </source>
</evidence>
<reference evidence="7 8" key="1">
    <citation type="submission" date="2017-12" db="EMBL/GenBank/DDBJ databases">
        <authorList>
            <person name="Paulsen S."/>
            <person name="Gram L.K."/>
        </authorList>
    </citation>
    <scope>NUCLEOTIDE SEQUENCE [LARGE SCALE GENOMIC DNA]</scope>
    <source>
        <strain evidence="7 8">S1189</strain>
    </source>
</reference>
<evidence type="ECO:0000256" key="3">
    <source>
        <dbReference type="ARBA" id="ARBA00022576"/>
    </source>
</evidence>
<organism evidence="7 8">
    <name type="scientific">Pseudoalteromonas phenolica</name>
    <dbReference type="NCBI Taxonomy" id="161398"/>
    <lineage>
        <taxon>Bacteria</taxon>
        <taxon>Pseudomonadati</taxon>
        <taxon>Pseudomonadota</taxon>
        <taxon>Gammaproteobacteria</taxon>
        <taxon>Alteromonadales</taxon>
        <taxon>Pseudoalteromonadaceae</taxon>
        <taxon>Pseudoalteromonas</taxon>
    </lineage>
</organism>
<dbReference type="PANTHER" id="PTHR11879:SF22">
    <property type="entry name" value="ASPARTATE AMINOTRANSFERASE, MITOCHONDRIAL"/>
    <property type="match status" value="1"/>
</dbReference>
<comment type="subunit">
    <text evidence="2">Homodimer.</text>
</comment>
<evidence type="ECO:0000256" key="4">
    <source>
        <dbReference type="ARBA" id="ARBA00022679"/>
    </source>
</evidence>
<reference evidence="8" key="2">
    <citation type="submission" date="2019-06" db="EMBL/GenBank/DDBJ databases">
        <title>Co-occurence of chitin degradation, pigmentation and bioactivity in marine Pseudoalteromonas.</title>
        <authorList>
            <person name="Sonnenschein E.C."/>
            <person name="Bech P.K."/>
        </authorList>
    </citation>
    <scope>NUCLEOTIDE SEQUENCE [LARGE SCALE GENOMIC DNA]</scope>
    <source>
        <strain evidence="8">S1189</strain>
    </source>
</reference>
<dbReference type="GO" id="GO:0042802">
    <property type="term" value="F:identical protein binding"/>
    <property type="evidence" value="ECO:0007669"/>
    <property type="project" value="TreeGrafter"/>
</dbReference>
<keyword evidence="5" id="KW-0663">Pyridoxal phosphate</keyword>
<dbReference type="GO" id="GO:0033585">
    <property type="term" value="P:L-phenylalanine biosynthetic process from chorismate via phenylpyruvate"/>
    <property type="evidence" value="ECO:0007669"/>
    <property type="project" value="TreeGrafter"/>
</dbReference>